<feature type="compositionally biased region" description="Low complexity" evidence="4">
    <location>
        <begin position="49"/>
        <end position="58"/>
    </location>
</feature>
<accession>A0A1B9H058</accession>
<keyword evidence="2" id="KW-0539">Nucleus</keyword>
<dbReference type="OrthoDB" id="2122982at2759"/>
<feature type="compositionally biased region" description="Basic and acidic residues" evidence="4">
    <location>
        <begin position="136"/>
        <end position="151"/>
    </location>
</feature>
<dbReference type="GO" id="GO:0003677">
    <property type="term" value="F:DNA binding"/>
    <property type="evidence" value="ECO:0007669"/>
    <property type="project" value="InterPro"/>
</dbReference>
<evidence type="ECO:0000259" key="5">
    <source>
        <dbReference type="PROSITE" id="PS50966"/>
    </source>
</evidence>
<evidence type="ECO:0000313" key="6">
    <source>
        <dbReference type="EMBL" id="OCF36649.1"/>
    </source>
</evidence>
<feature type="domain" description="SWIM-type" evidence="5">
    <location>
        <begin position="221"/>
        <end position="255"/>
    </location>
</feature>
<dbReference type="EMBL" id="KI669495">
    <property type="protein sequence ID" value="OCF36649.1"/>
    <property type="molecule type" value="Genomic_DNA"/>
</dbReference>
<evidence type="ECO:0000256" key="2">
    <source>
        <dbReference type="ARBA" id="ARBA00023242"/>
    </source>
</evidence>
<dbReference type="InterPro" id="IPR017956">
    <property type="entry name" value="AT_hook_DNA-bd_motif"/>
</dbReference>
<dbReference type="AlphaFoldDB" id="A0A1B9H058"/>
<keyword evidence="3" id="KW-0863">Zinc-finger</keyword>
<dbReference type="InterPro" id="IPR007527">
    <property type="entry name" value="Znf_SWIM"/>
</dbReference>
<dbReference type="InterPro" id="IPR013083">
    <property type="entry name" value="Znf_RING/FYVE/PHD"/>
</dbReference>
<evidence type="ECO:0000256" key="4">
    <source>
        <dbReference type="SAM" id="MobiDB-lite"/>
    </source>
</evidence>
<sequence>MPPRRSARVSAQEQDHAPETSNEDSSAAQNGPLAPPATSKKPRGRPRKAAAAAAAAAATPDVGNGIGDGTSVQQQAVPASIEEAPKTAKKRGRPSKAQPQATQPATAADPSTFKSNPAEKPTDYAEAGPSKAKKAKKDDKPPKKEVEEKPKATKGKGRVKKVDPNMDRYARVQGSGCPDDFFKKFKKAISQRMFMIAREKGGTGQNQYEDFKILGSTGNVYTTRLCSKPKCDCPDYIFNGRTICKHTIFVLIRVLKVPDESSVWYRPTLTASEIEQIFAKAPPTPNEAIHADARKAYMRATGASVEEEAVAEEVKAEAEAAGVNLKRLEVLGDDCPVCYEEITEDDVKEDKLVYDDTPTGCGKGLHKECFDMWANTATSKHQPVTCVWCRAPWPVPGGTNVSPSKGHGKVRISGQNYHSMGYMNMAEAAGMSQPQGVQCVDYCTTGNVD</sequence>
<dbReference type="GO" id="GO:0006355">
    <property type="term" value="P:regulation of DNA-templated transcription"/>
    <property type="evidence" value="ECO:0007669"/>
    <property type="project" value="InterPro"/>
</dbReference>
<dbReference type="PROSITE" id="PS50966">
    <property type="entry name" value="ZF_SWIM"/>
    <property type="match status" value="1"/>
</dbReference>
<feature type="compositionally biased region" description="Low complexity" evidence="4">
    <location>
        <begin position="97"/>
        <end position="108"/>
    </location>
</feature>
<dbReference type="InterPro" id="IPR000637">
    <property type="entry name" value="HMGI/Y_DNA-bd_CS"/>
</dbReference>
<dbReference type="Proteomes" id="UP000092666">
    <property type="component" value="Unassembled WGS sequence"/>
</dbReference>
<dbReference type="SUPFAM" id="SSF57850">
    <property type="entry name" value="RING/U-box"/>
    <property type="match status" value="1"/>
</dbReference>
<keyword evidence="3" id="KW-0862">Zinc</keyword>
<dbReference type="PROSITE" id="PS00354">
    <property type="entry name" value="HMGI_Y"/>
    <property type="match status" value="1"/>
</dbReference>
<comment type="subcellular location">
    <subcellularLocation>
        <location evidence="1">Nucleus</location>
    </subcellularLocation>
</comment>
<evidence type="ECO:0000313" key="7">
    <source>
        <dbReference type="Proteomes" id="UP000092666"/>
    </source>
</evidence>
<dbReference type="PANTHER" id="PTHR21540:SF0">
    <property type="entry name" value="PHD FAMILY PROTEIN"/>
    <property type="match status" value="1"/>
</dbReference>
<dbReference type="STRING" id="1296120.A0A1B9H058"/>
<evidence type="ECO:0000256" key="1">
    <source>
        <dbReference type="ARBA" id="ARBA00004123"/>
    </source>
</evidence>
<dbReference type="SMART" id="SM00384">
    <property type="entry name" value="AT_hook"/>
    <property type="match status" value="2"/>
</dbReference>
<dbReference type="Gene3D" id="3.30.40.10">
    <property type="entry name" value="Zinc/RING finger domain, C3HC4 (zinc finger)"/>
    <property type="match status" value="1"/>
</dbReference>
<dbReference type="PANTHER" id="PTHR21540">
    <property type="entry name" value="RING FINGER AND SWIM DOMAIN-CONTAINING PROTEIN 2"/>
    <property type="match status" value="1"/>
</dbReference>
<dbReference type="GO" id="GO:0061630">
    <property type="term" value="F:ubiquitin protein ligase activity"/>
    <property type="evidence" value="ECO:0007669"/>
    <property type="project" value="InterPro"/>
</dbReference>
<gene>
    <name evidence="6" type="ORF">I316_01902</name>
</gene>
<proteinExistence type="predicted"/>
<reference evidence="7" key="2">
    <citation type="submission" date="2013-12" db="EMBL/GenBank/DDBJ databases">
        <title>Evolution of pathogenesis and genome organization in the Tremellales.</title>
        <authorList>
            <person name="Cuomo C."/>
            <person name="Litvintseva A."/>
            <person name="Heitman J."/>
            <person name="Chen Y."/>
            <person name="Sun S."/>
            <person name="Springer D."/>
            <person name="Dromer F."/>
            <person name="Young S."/>
            <person name="Zeng Q."/>
            <person name="Chapman S."/>
            <person name="Gujja S."/>
            <person name="Saif S."/>
            <person name="Birren B."/>
        </authorList>
    </citation>
    <scope>NUCLEOTIDE SEQUENCE [LARGE SCALE GENOMIC DNA]</scope>
    <source>
        <strain evidence="7">BCC8398</strain>
    </source>
</reference>
<dbReference type="PRINTS" id="PR00929">
    <property type="entry name" value="ATHOOK"/>
</dbReference>
<dbReference type="GO" id="GO:0005634">
    <property type="term" value="C:nucleus"/>
    <property type="evidence" value="ECO:0007669"/>
    <property type="project" value="UniProtKB-SubCell"/>
</dbReference>
<dbReference type="GO" id="GO:0008270">
    <property type="term" value="F:zinc ion binding"/>
    <property type="evidence" value="ECO:0007669"/>
    <property type="project" value="UniProtKB-KW"/>
</dbReference>
<organism evidence="6 7">
    <name type="scientific">Kwoniella heveanensis BCC8398</name>
    <dbReference type="NCBI Taxonomy" id="1296120"/>
    <lineage>
        <taxon>Eukaryota</taxon>
        <taxon>Fungi</taxon>
        <taxon>Dikarya</taxon>
        <taxon>Basidiomycota</taxon>
        <taxon>Agaricomycotina</taxon>
        <taxon>Tremellomycetes</taxon>
        <taxon>Tremellales</taxon>
        <taxon>Cryptococcaceae</taxon>
        <taxon>Kwoniella</taxon>
    </lineage>
</organism>
<feature type="compositionally biased region" description="Polar residues" evidence="4">
    <location>
        <begin position="19"/>
        <end position="29"/>
    </location>
</feature>
<name>A0A1B9H058_9TREE</name>
<reference evidence="6 7" key="1">
    <citation type="submission" date="2013-07" db="EMBL/GenBank/DDBJ databases">
        <title>The Genome Sequence of Cryptococcus heveanensis BCC8398.</title>
        <authorList>
            <consortium name="The Broad Institute Genome Sequencing Platform"/>
            <person name="Cuomo C."/>
            <person name="Litvintseva A."/>
            <person name="Chen Y."/>
            <person name="Heitman J."/>
            <person name="Sun S."/>
            <person name="Springer D."/>
            <person name="Dromer F."/>
            <person name="Young S.K."/>
            <person name="Zeng Q."/>
            <person name="Gargeya S."/>
            <person name="Fitzgerald M."/>
            <person name="Abouelleil A."/>
            <person name="Alvarado L."/>
            <person name="Berlin A.M."/>
            <person name="Chapman S.B."/>
            <person name="Dewar J."/>
            <person name="Goldberg J."/>
            <person name="Griggs A."/>
            <person name="Gujja S."/>
            <person name="Hansen M."/>
            <person name="Howarth C."/>
            <person name="Imamovic A."/>
            <person name="Larimer J."/>
            <person name="McCowan C."/>
            <person name="Murphy C."/>
            <person name="Pearson M."/>
            <person name="Priest M."/>
            <person name="Roberts A."/>
            <person name="Saif S."/>
            <person name="Shea T."/>
            <person name="Sykes S."/>
            <person name="Wortman J."/>
            <person name="Nusbaum C."/>
            <person name="Birren B."/>
        </authorList>
    </citation>
    <scope>NUCLEOTIDE SEQUENCE [LARGE SCALE GENOMIC DNA]</scope>
    <source>
        <strain evidence="6 7">BCC8398</strain>
    </source>
</reference>
<keyword evidence="7" id="KW-1185">Reference proteome</keyword>
<dbReference type="InterPro" id="IPR039903">
    <property type="entry name" value="Zswim2"/>
</dbReference>
<protein>
    <recommendedName>
        <fullName evidence="5">SWIM-type domain-containing protein</fullName>
    </recommendedName>
</protein>
<keyword evidence="3" id="KW-0479">Metal-binding</keyword>
<feature type="region of interest" description="Disordered" evidence="4">
    <location>
        <begin position="1"/>
        <end position="165"/>
    </location>
</feature>
<evidence type="ECO:0000256" key="3">
    <source>
        <dbReference type="PROSITE-ProRule" id="PRU00325"/>
    </source>
</evidence>